<evidence type="ECO:0000256" key="1">
    <source>
        <dbReference type="SAM" id="Phobius"/>
    </source>
</evidence>
<keyword evidence="1" id="KW-1133">Transmembrane helix</keyword>
<sequence length="70" mass="8081">NRKGGSSAPAARSRTAASSSGMWRFYTEDSPGLKFWLLMSLFVSFFFFAVFHEFIVHCWGKYIWGKYTRG</sequence>
<dbReference type="InterPro" id="IPR030671">
    <property type="entry name" value="Sec61-beta/Sbh"/>
</dbReference>
<name>A0ABN8NN31_9CNID</name>
<comment type="caution">
    <text evidence="2">The sequence shown here is derived from an EMBL/GenBank/DDBJ whole genome shotgun (WGS) entry which is preliminary data.</text>
</comment>
<dbReference type="PANTHER" id="PTHR13509">
    <property type="entry name" value="SEC61 SUBUNIT BETA"/>
    <property type="match status" value="1"/>
</dbReference>
<proteinExistence type="predicted"/>
<accession>A0ABN8NN31</accession>
<dbReference type="EMBL" id="CALNXK010000026">
    <property type="protein sequence ID" value="CAH3113448.1"/>
    <property type="molecule type" value="Genomic_DNA"/>
</dbReference>
<keyword evidence="1" id="KW-0812">Transmembrane</keyword>
<evidence type="ECO:0000313" key="3">
    <source>
        <dbReference type="Proteomes" id="UP001159405"/>
    </source>
</evidence>
<evidence type="ECO:0000313" key="2">
    <source>
        <dbReference type="EMBL" id="CAH3113448.1"/>
    </source>
</evidence>
<protein>
    <submittedName>
        <fullName evidence="2">Uncharacterized protein</fullName>
    </submittedName>
</protein>
<keyword evidence="3" id="KW-1185">Reference proteome</keyword>
<organism evidence="2 3">
    <name type="scientific">Porites lobata</name>
    <dbReference type="NCBI Taxonomy" id="104759"/>
    <lineage>
        <taxon>Eukaryota</taxon>
        <taxon>Metazoa</taxon>
        <taxon>Cnidaria</taxon>
        <taxon>Anthozoa</taxon>
        <taxon>Hexacorallia</taxon>
        <taxon>Scleractinia</taxon>
        <taxon>Fungiina</taxon>
        <taxon>Poritidae</taxon>
        <taxon>Porites</taxon>
    </lineage>
</organism>
<feature type="transmembrane region" description="Helical" evidence="1">
    <location>
        <begin position="35"/>
        <end position="59"/>
    </location>
</feature>
<keyword evidence="1" id="KW-0472">Membrane</keyword>
<dbReference type="Proteomes" id="UP001159405">
    <property type="component" value="Unassembled WGS sequence"/>
</dbReference>
<reference evidence="2 3" key="1">
    <citation type="submission" date="2022-05" db="EMBL/GenBank/DDBJ databases">
        <authorList>
            <consortium name="Genoscope - CEA"/>
            <person name="William W."/>
        </authorList>
    </citation>
    <scope>NUCLEOTIDE SEQUENCE [LARGE SCALE GENOMIC DNA]</scope>
</reference>
<feature type="non-terminal residue" evidence="2">
    <location>
        <position position="1"/>
    </location>
</feature>
<gene>
    <name evidence="2" type="ORF">PLOB_00022103</name>
</gene>